<dbReference type="PANTHER" id="PTHR46720:SF3">
    <property type="entry name" value="FAD-BINDING DOMAIN-CONTAINING PROTEIN-RELATED"/>
    <property type="match status" value="1"/>
</dbReference>
<gene>
    <name evidence="5" type="ORF">DICSQDRAFT_180399</name>
</gene>
<keyword evidence="1" id="KW-0285">Flavoprotein</keyword>
<dbReference type="GeneID" id="18840869"/>
<dbReference type="OMA" id="PANAHEF"/>
<proteinExistence type="predicted"/>
<reference evidence="5 6" key="1">
    <citation type="journal article" date="2012" name="Science">
        <title>The Paleozoic origin of enzymatic lignin decomposition reconstructed from 31 fungal genomes.</title>
        <authorList>
            <person name="Floudas D."/>
            <person name="Binder M."/>
            <person name="Riley R."/>
            <person name="Barry K."/>
            <person name="Blanchette R.A."/>
            <person name="Henrissat B."/>
            <person name="Martinez A.T."/>
            <person name="Otillar R."/>
            <person name="Spatafora J.W."/>
            <person name="Yadav J.S."/>
            <person name="Aerts A."/>
            <person name="Benoit I."/>
            <person name="Boyd A."/>
            <person name="Carlson A."/>
            <person name="Copeland A."/>
            <person name="Coutinho P.M."/>
            <person name="de Vries R.P."/>
            <person name="Ferreira P."/>
            <person name="Findley K."/>
            <person name="Foster B."/>
            <person name="Gaskell J."/>
            <person name="Glotzer D."/>
            <person name="Gorecki P."/>
            <person name="Heitman J."/>
            <person name="Hesse C."/>
            <person name="Hori C."/>
            <person name="Igarashi K."/>
            <person name="Jurgens J.A."/>
            <person name="Kallen N."/>
            <person name="Kersten P."/>
            <person name="Kohler A."/>
            <person name="Kuees U."/>
            <person name="Kumar T.K.A."/>
            <person name="Kuo A."/>
            <person name="LaButti K."/>
            <person name="Larrondo L.F."/>
            <person name="Lindquist E."/>
            <person name="Ling A."/>
            <person name="Lombard V."/>
            <person name="Lucas S."/>
            <person name="Lundell T."/>
            <person name="Martin R."/>
            <person name="McLaughlin D.J."/>
            <person name="Morgenstern I."/>
            <person name="Morin E."/>
            <person name="Murat C."/>
            <person name="Nagy L.G."/>
            <person name="Nolan M."/>
            <person name="Ohm R.A."/>
            <person name="Patyshakuliyeva A."/>
            <person name="Rokas A."/>
            <person name="Ruiz-Duenas F.J."/>
            <person name="Sabat G."/>
            <person name="Salamov A."/>
            <person name="Samejima M."/>
            <person name="Schmutz J."/>
            <person name="Slot J.C."/>
            <person name="St John F."/>
            <person name="Stenlid J."/>
            <person name="Sun H."/>
            <person name="Sun S."/>
            <person name="Syed K."/>
            <person name="Tsang A."/>
            <person name="Wiebenga A."/>
            <person name="Young D."/>
            <person name="Pisabarro A."/>
            <person name="Eastwood D.C."/>
            <person name="Martin F."/>
            <person name="Cullen D."/>
            <person name="Grigoriev I.V."/>
            <person name="Hibbett D.S."/>
        </authorList>
    </citation>
    <scope>NUCLEOTIDE SEQUENCE [LARGE SCALE GENOMIC DNA]</scope>
    <source>
        <strain evidence="5 6">LYAD-421 SS1</strain>
    </source>
</reference>
<dbReference type="SUPFAM" id="SSF54373">
    <property type="entry name" value="FAD-linked reductases, C-terminal domain"/>
    <property type="match status" value="1"/>
</dbReference>
<dbReference type="HOGENOM" id="CLU_009665_6_3_1"/>
<dbReference type="InterPro" id="IPR002938">
    <property type="entry name" value="FAD-bd"/>
</dbReference>
<evidence type="ECO:0000256" key="2">
    <source>
        <dbReference type="ARBA" id="ARBA00022827"/>
    </source>
</evidence>
<evidence type="ECO:0000256" key="1">
    <source>
        <dbReference type="ARBA" id="ARBA00022630"/>
    </source>
</evidence>
<feature type="domain" description="FAD-binding" evidence="4">
    <location>
        <begin position="308"/>
        <end position="381"/>
    </location>
</feature>
<dbReference type="PANTHER" id="PTHR46720">
    <property type="entry name" value="HYDROXYLASE, PUTATIVE (AFU_ORTHOLOGUE AFUA_3G01460)-RELATED"/>
    <property type="match status" value="1"/>
</dbReference>
<evidence type="ECO:0000313" key="5">
    <source>
        <dbReference type="EMBL" id="EJF62079.1"/>
    </source>
</evidence>
<evidence type="ECO:0000256" key="3">
    <source>
        <dbReference type="ARBA" id="ARBA00023002"/>
    </source>
</evidence>
<dbReference type="AlphaFoldDB" id="R7T0X1"/>
<evidence type="ECO:0000313" key="6">
    <source>
        <dbReference type="Proteomes" id="UP000053319"/>
    </source>
</evidence>
<evidence type="ECO:0000259" key="4">
    <source>
        <dbReference type="Pfam" id="PF01494"/>
    </source>
</evidence>
<keyword evidence="3" id="KW-0560">Oxidoreductase</keyword>
<dbReference type="EMBL" id="JH719407">
    <property type="protein sequence ID" value="EJF62079.1"/>
    <property type="molecule type" value="Genomic_DNA"/>
</dbReference>
<dbReference type="RefSeq" id="XP_007365334.1">
    <property type="nucleotide sequence ID" value="XM_007365272.1"/>
</dbReference>
<dbReference type="SUPFAM" id="SSF51905">
    <property type="entry name" value="FAD/NAD(P)-binding domain"/>
    <property type="match status" value="1"/>
</dbReference>
<dbReference type="PRINTS" id="PR00420">
    <property type="entry name" value="RNGMNOXGNASE"/>
</dbReference>
<feature type="domain" description="FAD-binding" evidence="4">
    <location>
        <begin position="10"/>
        <end position="184"/>
    </location>
</feature>
<dbReference type="Proteomes" id="UP000053319">
    <property type="component" value="Unassembled WGS sequence"/>
</dbReference>
<dbReference type="Pfam" id="PF01494">
    <property type="entry name" value="FAD_binding_3"/>
    <property type="match status" value="2"/>
</dbReference>
<sequence>MSQVDSQPKFRVAIIGGGMGGLVLGLCLKKYAPDVDYDIYESAAELTEVGAGVGMSPRIWTIMQELGLEDELLTITGVQGQGGGAILRLVKGDEQELIDITQQNQLHTFHRSMLQQLLAKHLDAGDKIHFSKRLVSYSEPSSTVDPIVLNFKDGTTATCDLVIGSDGVRSAVRRTMFSTFADEAEKNGKTEEASKLRAMVEPVWTGEVAYRGLTPASALSEDLVKFTSSLQIFVGKNRDAVIYPVSGGKIINVLGVVYTPGSGTVYDGPWVETSTSDEVGKLFDGWEPKVLAVLKSVGHPLCWAMHTTRKLPTYVKGRAALIGDAAHAMLPHQGAGVGQAFEDGYILATILSHSSVKLSNAAEALKIYDDVRRPFSQKVQQGSEDNAKRYQLRTDDWEDVTLEDSKAGQYDHAKLDVLAKEFMHQMQWSFDSSILGDRDQVEEKLRVLSV</sequence>
<name>R7T0X1_DICSQ</name>
<dbReference type="Gene3D" id="3.50.50.60">
    <property type="entry name" value="FAD/NAD(P)-binding domain"/>
    <property type="match status" value="1"/>
</dbReference>
<dbReference type="InterPro" id="IPR051104">
    <property type="entry name" value="FAD_monoxygenase"/>
</dbReference>
<organism evidence="5 6">
    <name type="scientific">Dichomitus squalens (strain LYAD-421)</name>
    <name type="common">Western red white-rot fungus</name>
    <dbReference type="NCBI Taxonomy" id="732165"/>
    <lineage>
        <taxon>Eukaryota</taxon>
        <taxon>Fungi</taxon>
        <taxon>Dikarya</taxon>
        <taxon>Basidiomycota</taxon>
        <taxon>Agaricomycotina</taxon>
        <taxon>Agaricomycetes</taxon>
        <taxon>Polyporales</taxon>
        <taxon>Polyporaceae</taxon>
        <taxon>Dichomitus</taxon>
    </lineage>
</organism>
<dbReference type="KEGG" id="dsq:DICSQDRAFT_180399"/>
<dbReference type="GO" id="GO:0044550">
    <property type="term" value="P:secondary metabolite biosynthetic process"/>
    <property type="evidence" value="ECO:0007669"/>
    <property type="project" value="TreeGrafter"/>
</dbReference>
<dbReference type="OrthoDB" id="417877at2759"/>
<dbReference type="GO" id="GO:0016491">
    <property type="term" value="F:oxidoreductase activity"/>
    <property type="evidence" value="ECO:0007669"/>
    <property type="project" value="UniProtKB-KW"/>
</dbReference>
<protein>
    <submittedName>
        <fullName evidence="5">FAD/NAD(P)-binding domain-containing protein</fullName>
    </submittedName>
</protein>
<accession>R7T0X1</accession>
<dbReference type="GO" id="GO:0071949">
    <property type="term" value="F:FAD binding"/>
    <property type="evidence" value="ECO:0007669"/>
    <property type="project" value="InterPro"/>
</dbReference>
<dbReference type="InterPro" id="IPR036188">
    <property type="entry name" value="FAD/NAD-bd_sf"/>
</dbReference>
<keyword evidence="2" id="KW-0274">FAD</keyword>